<reference evidence="2" key="1">
    <citation type="submission" date="2017-07" db="EMBL/GenBank/DDBJ databases">
        <title>Taro Niue Genome Assembly and Annotation.</title>
        <authorList>
            <person name="Atibalentja N."/>
            <person name="Keating K."/>
            <person name="Fields C.J."/>
        </authorList>
    </citation>
    <scope>NUCLEOTIDE SEQUENCE</scope>
    <source>
        <strain evidence="2">Niue_2</strain>
        <tissue evidence="2">Leaf</tissue>
    </source>
</reference>
<protein>
    <submittedName>
        <fullName evidence="2">Uncharacterized protein</fullName>
    </submittedName>
</protein>
<accession>A0A843WZ57</accession>
<organism evidence="2 3">
    <name type="scientific">Colocasia esculenta</name>
    <name type="common">Wild taro</name>
    <name type="synonym">Arum esculentum</name>
    <dbReference type="NCBI Taxonomy" id="4460"/>
    <lineage>
        <taxon>Eukaryota</taxon>
        <taxon>Viridiplantae</taxon>
        <taxon>Streptophyta</taxon>
        <taxon>Embryophyta</taxon>
        <taxon>Tracheophyta</taxon>
        <taxon>Spermatophyta</taxon>
        <taxon>Magnoliopsida</taxon>
        <taxon>Liliopsida</taxon>
        <taxon>Araceae</taxon>
        <taxon>Aroideae</taxon>
        <taxon>Colocasieae</taxon>
        <taxon>Colocasia</taxon>
    </lineage>
</organism>
<feature type="chain" id="PRO_5032334994" evidence="1">
    <location>
        <begin position="26"/>
        <end position="133"/>
    </location>
</feature>
<name>A0A843WZ57_COLES</name>
<sequence>MSWCQAWDRSSVGLRLLVVVFSVVAHRPHSSGEVKFEMADRRDWSGGGDDPEESTQRMIQRIWESLIDIRRRMDQQAPVPPVAVPPGDGETEREEGDFSNLLDLFAHRWSCIHARKQANKVYEKLWYSGRLED</sequence>
<keyword evidence="1" id="KW-0732">Signal</keyword>
<comment type="caution">
    <text evidence="2">The sequence shown here is derived from an EMBL/GenBank/DDBJ whole genome shotgun (WGS) entry which is preliminary data.</text>
</comment>
<gene>
    <name evidence="2" type="ORF">Taro_046425</name>
</gene>
<feature type="signal peptide" evidence="1">
    <location>
        <begin position="1"/>
        <end position="25"/>
    </location>
</feature>
<dbReference type="Proteomes" id="UP000652761">
    <property type="component" value="Unassembled WGS sequence"/>
</dbReference>
<proteinExistence type="predicted"/>
<evidence type="ECO:0000256" key="1">
    <source>
        <dbReference type="SAM" id="SignalP"/>
    </source>
</evidence>
<dbReference type="EMBL" id="NMUH01005715">
    <property type="protein sequence ID" value="MQM13496.1"/>
    <property type="molecule type" value="Genomic_DNA"/>
</dbReference>
<keyword evidence="3" id="KW-1185">Reference proteome</keyword>
<dbReference type="AlphaFoldDB" id="A0A843WZ57"/>
<evidence type="ECO:0000313" key="2">
    <source>
        <dbReference type="EMBL" id="MQM13496.1"/>
    </source>
</evidence>
<evidence type="ECO:0000313" key="3">
    <source>
        <dbReference type="Proteomes" id="UP000652761"/>
    </source>
</evidence>